<dbReference type="Proteomes" id="UP000094285">
    <property type="component" value="Unassembled WGS sequence"/>
</dbReference>
<dbReference type="Gene3D" id="3.40.50.620">
    <property type="entry name" value="HUPs"/>
    <property type="match status" value="1"/>
</dbReference>
<dbReference type="GO" id="GO:0032447">
    <property type="term" value="P:protein urmylation"/>
    <property type="evidence" value="ECO:0007669"/>
    <property type="project" value="UniProtKB-UniRule"/>
</dbReference>
<comment type="similarity">
    <text evidence="3">Belongs to the CTU2/NCS2 family.</text>
</comment>
<reference evidence="5" key="1">
    <citation type="submission" date="2016-05" db="EMBL/GenBank/DDBJ databases">
        <title>Comparative genomics of biotechnologically important yeasts.</title>
        <authorList>
            <consortium name="DOE Joint Genome Institute"/>
            <person name="Riley R."/>
            <person name="Haridas S."/>
            <person name="Wolfe K.H."/>
            <person name="Lopes M.R."/>
            <person name="Hittinger C.T."/>
            <person name="Goker M."/>
            <person name="Salamov A."/>
            <person name="Wisecaver J."/>
            <person name="Long T.M."/>
            <person name="Aerts A.L."/>
            <person name="Barry K."/>
            <person name="Choi C."/>
            <person name="Clum A."/>
            <person name="Coughlan A.Y."/>
            <person name="Deshpande S."/>
            <person name="Douglass A.P."/>
            <person name="Hanson S.J."/>
            <person name="Klenk H.-P."/>
            <person name="Labutti K."/>
            <person name="Lapidus A."/>
            <person name="Lindquist E."/>
            <person name="Lipzen A."/>
            <person name="Meier-Kolthoff J.P."/>
            <person name="Ohm R.A."/>
            <person name="Otillar R.P."/>
            <person name="Pangilinan J."/>
            <person name="Peng Y."/>
            <person name="Rokas A."/>
            <person name="Rosa C.A."/>
            <person name="Scheuner C."/>
            <person name="Sibirny A.A."/>
            <person name="Slot J.C."/>
            <person name="Stielow J.B."/>
            <person name="Sun H."/>
            <person name="Kurtzman C.P."/>
            <person name="Blackwell M."/>
            <person name="Grigoriev I.V."/>
            <person name="Jeffries T.W."/>
        </authorList>
    </citation>
    <scope>NUCLEOTIDE SEQUENCE [LARGE SCALE GENOMIC DNA]</scope>
    <source>
        <strain evidence="5">NRRL Y-17324</strain>
    </source>
</reference>
<keyword evidence="1 3" id="KW-0963">Cytoplasm</keyword>
<evidence type="ECO:0000313" key="5">
    <source>
        <dbReference type="Proteomes" id="UP000094285"/>
    </source>
</evidence>
<dbReference type="GO" id="GO:0000049">
    <property type="term" value="F:tRNA binding"/>
    <property type="evidence" value="ECO:0007669"/>
    <property type="project" value="InterPro"/>
</dbReference>
<dbReference type="GO" id="GO:0007124">
    <property type="term" value="P:pseudohyphal growth"/>
    <property type="evidence" value="ECO:0007669"/>
    <property type="project" value="EnsemblFungi"/>
</dbReference>
<organism evidence="4 5">
    <name type="scientific">Suhomyces tanzawaensis NRRL Y-17324</name>
    <dbReference type="NCBI Taxonomy" id="984487"/>
    <lineage>
        <taxon>Eukaryota</taxon>
        <taxon>Fungi</taxon>
        <taxon>Dikarya</taxon>
        <taxon>Ascomycota</taxon>
        <taxon>Saccharomycotina</taxon>
        <taxon>Pichiomycetes</taxon>
        <taxon>Debaryomycetaceae</taxon>
        <taxon>Suhomyces</taxon>
    </lineage>
</organism>
<keyword evidence="2 3" id="KW-0819">tRNA processing</keyword>
<dbReference type="RefSeq" id="XP_020065023.1">
    <property type="nucleotide sequence ID" value="XM_020207508.1"/>
</dbReference>
<dbReference type="GO" id="GO:0005829">
    <property type="term" value="C:cytosol"/>
    <property type="evidence" value="ECO:0007669"/>
    <property type="project" value="EnsemblFungi"/>
</dbReference>
<dbReference type="InterPro" id="IPR014729">
    <property type="entry name" value="Rossmann-like_a/b/a_fold"/>
</dbReference>
<dbReference type="SUPFAM" id="SSF52402">
    <property type="entry name" value="Adenine nucleotide alpha hydrolases-like"/>
    <property type="match status" value="1"/>
</dbReference>
<protein>
    <recommendedName>
        <fullName evidence="3">Cytoplasmic tRNA 2-thiolation protein 2</fullName>
    </recommendedName>
</protein>
<dbReference type="GeneID" id="30981645"/>
<dbReference type="Pfam" id="PF10288">
    <property type="entry name" value="CTU2"/>
    <property type="match status" value="1"/>
</dbReference>
<evidence type="ECO:0000256" key="1">
    <source>
        <dbReference type="ARBA" id="ARBA00022490"/>
    </source>
</evidence>
<dbReference type="InterPro" id="IPR019407">
    <property type="entry name" value="CTU2"/>
</dbReference>
<dbReference type="PANTHER" id="PTHR20882">
    <property type="entry name" value="CYTOPLASMIC TRNA 2-THIOLATION PROTEIN 2"/>
    <property type="match status" value="1"/>
</dbReference>
<dbReference type="GO" id="GO:0001403">
    <property type="term" value="P:invasive growth in response to glucose limitation"/>
    <property type="evidence" value="ECO:0007669"/>
    <property type="project" value="EnsemblFungi"/>
</dbReference>
<name>A0A1E4SK67_9ASCO</name>
<accession>A0A1E4SK67</accession>
<dbReference type="GO" id="GO:0016783">
    <property type="term" value="F:sulfurtransferase activity"/>
    <property type="evidence" value="ECO:0007669"/>
    <property type="project" value="TreeGrafter"/>
</dbReference>
<comment type="function">
    <text evidence="3">Plays a central role in 2-thiolation of mcm(5)S(2)U at tRNA wobble positions of tRNA(Lys), tRNA(Glu) and tRNA(Gln). May act by forming a heterodimer with NCS6 that ligates sulfur from thiocarboxylated URM1 onto the uridine of tRNAs at wobble position. Prior mcm(5) tRNA modification by the elongator complex is required for 2-thiolation. May also be involved in protein urmylation.</text>
</comment>
<dbReference type="HAMAP" id="MF_03054">
    <property type="entry name" value="CTU2"/>
    <property type="match status" value="1"/>
</dbReference>
<dbReference type="PANTHER" id="PTHR20882:SF14">
    <property type="entry name" value="CYTOPLASMIC TRNA 2-THIOLATION PROTEIN 2"/>
    <property type="match status" value="1"/>
</dbReference>
<sequence length="455" mass="51307">MADNQPIKYLDSEAEGAVLCQRCKNEKALLVSRKEPFCKNCFIRFIRGKQRKQMQDDKYKVKYGALIEKLGVQKILLTLSGGPSSLVLLDVMASLLKEQFEGHNGKQGFELVVLNIEEFEIQALNKRLDQLLPQILSLYAPIKITYKVLSLSSYILDQEMLEKILINKEFTGFSSPAPKAEHRLEDLLALCPNKSSAEDLLTIVYDELILRTAYIESCQTILYGHSMTRIANEIIALTCKGRGSTIYKAVADHSINFRDNEYKILFPLRDVLYSEVLAYSKLSGLDAYRVESTIKKSKITKNLTIRDLTTNYFATLDATGYASTASTVVKTGEKLGAPKDSVIAHCQICGVEIYQDPRGWLRKITVNEAAPIDTEEEKDYAKQYEATFGTEYIPDEQNPVHICYGCIVTIGGVKQDGGFVWPVKRGEYEGEIKNTYINSEDQAVLDEYILTDDEE</sequence>
<dbReference type="UniPathway" id="UPA00988"/>
<dbReference type="OrthoDB" id="25129at2759"/>
<comment type="subcellular location">
    <subcellularLocation>
        <location evidence="3">Cytoplasm</location>
    </subcellularLocation>
</comment>
<evidence type="ECO:0000313" key="4">
    <source>
        <dbReference type="EMBL" id="ODV79901.1"/>
    </source>
</evidence>
<dbReference type="FunFam" id="3.40.50.620:FF:000366">
    <property type="entry name" value="Cytoplasmic tRNA 2-thiolation protein 2"/>
    <property type="match status" value="1"/>
</dbReference>
<proteinExistence type="inferred from homology"/>
<dbReference type="GO" id="GO:0016779">
    <property type="term" value="F:nucleotidyltransferase activity"/>
    <property type="evidence" value="ECO:0007669"/>
    <property type="project" value="UniProtKB-UniRule"/>
</dbReference>
<keyword evidence="5" id="KW-1185">Reference proteome</keyword>
<dbReference type="AlphaFoldDB" id="A0A1E4SK67"/>
<gene>
    <name evidence="3" type="primary">NCS2</name>
    <name evidence="3" type="synonym">CTU2</name>
    <name evidence="4" type="ORF">CANTADRAFT_25705</name>
</gene>
<evidence type="ECO:0000256" key="2">
    <source>
        <dbReference type="ARBA" id="ARBA00022694"/>
    </source>
</evidence>
<comment type="pathway">
    <text evidence="3">tRNA modification; 5-methoxycarbonylmethyl-2-thiouridine-tRNA biosynthesis.</text>
</comment>
<dbReference type="STRING" id="984487.A0A1E4SK67"/>
<dbReference type="GO" id="GO:0002143">
    <property type="term" value="P:tRNA wobble position uridine thiolation"/>
    <property type="evidence" value="ECO:0007669"/>
    <property type="project" value="EnsemblFungi"/>
</dbReference>
<dbReference type="EMBL" id="KV453911">
    <property type="protein sequence ID" value="ODV79901.1"/>
    <property type="molecule type" value="Genomic_DNA"/>
</dbReference>
<evidence type="ECO:0000256" key="3">
    <source>
        <dbReference type="HAMAP-Rule" id="MF_03054"/>
    </source>
</evidence>